<dbReference type="InterPro" id="IPR011006">
    <property type="entry name" value="CheY-like_superfamily"/>
</dbReference>
<evidence type="ECO:0000256" key="1">
    <source>
        <dbReference type="ARBA" id="ARBA00022553"/>
    </source>
</evidence>
<dbReference type="RefSeq" id="WP_207862741.1">
    <property type="nucleotide sequence ID" value="NZ_JAFREP010000042.1"/>
</dbReference>
<evidence type="ECO:0000256" key="2">
    <source>
        <dbReference type="PROSITE-ProRule" id="PRU00169"/>
    </source>
</evidence>
<dbReference type="InterPro" id="IPR050595">
    <property type="entry name" value="Bact_response_regulator"/>
</dbReference>
<accession>A0A8J7U798</accession>
<dbReference type="PANTHER" id="PTHR44591:SF3">
    <property type="entry name" value="RESPONSE REGULATORY DOMAIN-CONTAINING PROTEIN"/>
    <property type="match status" value="1"/>
</dbReference>
<dbReference type="Gene3D" id="3.40.50.2300">
    <property type="match status" value="1"/>
</dbReference>
<reference evidence="4" key="1">
    <citation type="submission" date="2021-03" db="EMBL/GenBank/DDBJ databases">
        <authorList>
            <person name="Wang G."/>
        </authorList>
    </citation>
    <scope>NUCLEOTIDE SEQUENCE</scope>
    <source>
        <strain evidence="4">KCTC 12899</strain>
    </source>
</reference>
<dbReference type="PROSITE" id="PS50110">
    <property type="entry name" value="RESPONSE_REGULATORY"/>
    <property type="match status" value="1"/>
</dbReference>
<dbReference type="EMBL" id="JAFREP010000042">
    <property type="protein sequence ID" value="MBO1322769.1"/>
    <property type="molecule type" value="Genomic_DNA"/>
</dbReference>
<evidence type="ECO:0000313" key="4">
    <source>
        <dbReference type="EMBL" id="MBO1322769.1"/>
    </source>
</evidence>
<dbReference type="PANTHER" id="PTHR44591">
    <property type="entry name" value="STRESS RESPONSE REGULATOR PROTEIN 1"/>
    <property type="match status" value="1"/>
</dbReference>
<comment type="caution">
    <text evidence="4">The sequence shown here is derived from an EMBL/GenBank/DDBJ whole genome shotgun (WGS) entry which is preliminary data.</text>
</comment>
<dbReference type="GO" id="GO:0000160">
    <property type="term" value="P:phosphorelay signal transduction system"/>
    <property type="evidence" value="ECO:0007669"/>
    <property type="project" value="InterPro"/>
</dbReference>
<dbReference type="SUPFAM" id="SSF52172">
    <property type="entry name" value="CheY-like"/>
    <property type="match status" value="1"/>
</dbReference>
<sequence>MRRILVLEDEFFLLDSMTRYLRGMADVRVYGYSTLKAACQGLRDHPPDLVFSDIRLPDGSGLGLIKEMQQLGTAAPLVFISAYSADHRHAIPNSGNITVLEKPVSLKKLRDLAEQKLRRPDESGEFQFDLSDYLQIAAMGRHSVRISCGDYGAIVILEGQPWHAEDTAGQGTPAFNRIVANWETHKQEVPVICSQQDVGTAGPQTLIGTLDGLLLDALRAFDEAGRDAETPAEPALADAGDFDRCYECGVEAMLDRDYVVAHKAFAAAAKMQPNNGLVRANLERLGVLIEQQAG</sequence>
<evidence type="ECO:0000313" key="5">
    <source>
        <dbReference type="Proteomes" id="UP000664417"/>
    </source>
</evidence>
<keyword evidence="1 2" id="KW-0597">Phosphoprotein</keyword>
<dbReference type="Proteomes" id="UP000664417">
    <property type="component" value="Unassembled WGS sequence"/>
</dbReference>
<dbReference type="CDD" id="cd00156">
    <property type="entry name" value="REC"/>
    <property type="match status" value="1"/>
</dbReference>
<dbReference type="Pfam" id="PF00072">
    <property type="entry name" value="Response_reg"/>
    <property type="match status" value="1"/>
</dbReference>
<dbReference type="SMART" id="SM00448">
    <property type="entry name" value="REC"/>
    <property type="match status" value="1"/>
</dbReference>
<proteinExistence type="predicted"/>
<keyword evidence="5" id="KW-1185">Reference proteome</keyword>
<dbReference type="AlphaFoldDB" id="A0A8J7U798"/>
<feature type="modified residue" description="4-aspartylphosphate" evidence="2">
    <location>
        <position position="53"/>
    </location>
</feature>
<organism evidence="4 5">
    <name type="scientific">Acanthopleuribacter pedis</name>
    <dbReference type="NCBI Taxonomy" id="442870"/>
    <lineage>
        <taxon>Bacteria</taxon>
        <taxon>Pseudomonadati</taxon>
        <taxon>Acidobacteriota</taxon>
        <taxon>Holophagae</taxon>
        <taxon>Acanthopleuribacterales</taxon>
        <taxon>Acanthopleuribacteraceae</taxon>
        <taxon>Acanthopleuribacter</taxon>
    </lineage>
</organism>
<gene>
    <name evidence="4" type="ORF">J3U88_30130</name>
</gene>
<evidence type="ECO:0000259" key="3">
    <source>
        <dbReference type="PROSITE" id="PS50110"/>
    </source>
</evidence>
<name>A0A8J7U798_9BACT</name>
<protein>
    <submittedName>
        <fullName evidence="4">Response regulator</fullName>
    </submittedName>
</protein>
<dbReference type="InterPro" id="IPR001789">
    <property type="entry name" value="Sig_transdc_resp-reg_receiver"/>
</dbReference>
<feature type="domain" description="Response regulatory" evidence="3">
    <location>
        <begin position="3"/>
        <end position="117"/>
    </location>
</feature>